<sequence length="134" mass="15752">MASIAALAFALYRYLRFLYPCLTLSELNKAESHLDDIFNDSIENGFLYGREQDEIEQAKLRLQMPLSIWQVYLGLNIELVPDIVGWYTDAERLEPKILTIVEHDKQYRADAELTRRWIAKARHLQAEARRLTLR</sequence>
<gene>
    <name evidence="1" type="ORF">WG66_380</name>
</gene>
<dbReference type="AlphaFoldDB" id="A0A0W0GEQ6"/>
<reference evidence="1 2" key="1">
    <citation type="submission" date="2015-12" db="EMBL/GenBank/DDBJ databases">
        <title>Draft genome sequence of Moniliophthora roreri, the causal agent of frosty pod rot of cacao.</title>
        <authorList>
            <person name="Aime M.C."/>
            <person name="Diaz-Valderrama J.R."/>
            <person name="Kijpornyongpan T."/>
            <person name="Phillips-Mora W."/>
        </authorList>
    </citation>
    <scope>NUCLEOTIDE SEQUENCE [LARGE SCALE GENOMIC DNA]</scope>
    <source>
        <strain evidence="1 2">MCA 2952</strain>
    </source>
</reference>
<name>A0A0W0GEQ6_MONRR</name>
<evidence type="ECO:0000313" key="2">
    <source>
        <dbReference type="Proteomes" id="UP000054988"/>
    </source>
</evidence>
<evidence type="ECO:0000313" key="1">
    <source>
        <dbReference type="EMBL" id="KTB47037.1"/>
    </source>
</evidence>
<organism evidence="1 2">
    <name type="scientific">Moniliophthora roreri</name>
    <name type="common">Frosty pod rot fungus</name>
    <name type="synonym">Monilia roreri</name>
    <dbReference type="NCBI Taxonomy" id="221103"/>
    <lineage>
        <taxon>Eukaryota</taxon>
        <taxon>Fungi</taxon>
        <taxon>Dikarya</taxon>
        <taxon>Basidiomycota</taxon>
        <taxon>Agaricomycotina</taxon>
        <taxon>Agaricomycetes</taxon>
        <taxon>Agaricomycetidae</taxon>
        <taxon>Agaricales</taxon>
        <taxon>Marasmiineae</taxon>
        <taxon>Marasmiaceae</taxon>
        <taxon>Moniliophthora</taxon>
    </lineage>
</organism>
<comment type="caution">
    <text evidence="1">The sequence shown here is derived from an EMBL/GenBank/DDBJ whole genome shotgun (WGS) entry which is preliminary data.</text>
</comment>
<dbReference type="Proteomes" id="UP000054988">
    <property type="component" value="Unassembled WGS sequence"/>
</dbReference>
<proteinExistence type="predicted"/>
<protein>
    <submittedName>
        <fullName evidence="1">Uncharacterized protein</fullName>
    </submittedName>
</protein>
<dbReference type="EMBL" id="LATX01000155">
    <property type="protein sequence ID" value="KTB47037.1"/>
    <property type="molecule type" value="Genomic_DNA"/>
</dbReference>
<accession>A0A0W0GEQ6</accession>